<dbReference type="Ensembl" id="ENSORLT00015023691.1">
    <property type="protein sequence ID" value="ENSORLP00015015695.1"/>
    <property type="gene ID" value="ENSORLG00015016642.1"/>
</dbReference>
<feature type="binding site" evidence="16">
    <location>
        <position position="145"/>
    </location>
    <ligand>
        <name>ATP</name>
        <dbReference type="ChEBI" id="CHEBI:30616"/>
    </ligand>
</feature>
<dbReference type="EC" id="6.3.2.3" evidence="4 15"/>
<evidence type="ECO:0000259" key="18">
    <source>
        <dbReference type="Pfam" id="PF03199"/>
    </source>
</evidence>
<dbReference type="PANTHER" id="PTHR11130:SF0">
    <property type="entry name" value="GLUTATHIONE SYNTHETASE"/>
    <property type="match status" value="1"/>
</dbReference>
<evidence type="ECO:0000313" key="19">
    <source>
        <dbReference type="Ensembl" id="ENSORLP00015015695.1"/>
    </source>
</evidence>
<dbReference type="InterPro" id="IPR014709">
    <property type="entry name" value="Glutathione_synthase_C_euk"/>
</dbReference>
<evidence type="ECO:0000256" key="3">
    <source>
        <dbReference type="ARBA" id="ARBA00011738"/>
    </source>
</evidence>
<evidence type="ECO:0000256" key="5">
    <source>
        <dbReference type="ARBA" id="ARBA00020821"/>
    </source>
</evidence>
<dbReference type="Pfam" id="PF03199">
    <property type="entry name" value="GSH_synthase"/>
    <property type="match status" value="1"/>
</dbReference>
<keyword evidence="9 15" id="KW-0547">Nucleotide-binding</keyword>
<feature type="binding site" evidence="16">
    <location>
        <position position="460"/>
    </location>
    <ligand>
        <name>ATP</name>
        <dbReference type="ChEBI" id="CHEBI:30616"/>
    </ligand>
</feature>
<name>A0A3P9I718_ORYLA</name>
<feature type="binding site" evidence="16">
    <location>
        <position position="126"/>
    </location>
    <ligand>
        <name>substrate</name>
    </ligand>
</feature>
<dbReference type="AlphaFoldDB" id="A0A3P9I718"/>
<dbReference type="InterPro" id="IPR005615">
    <property type="entry name" value="Glutathione_synthase"/>
</dbReference>
<dbReference type="SUPFAM" id="SSF56059">
    <property type="entry name" value="Glutathione synthetase ATP-binding domain-like"/>
    <property type="match status" value="1"/>
</dbReference>
<feature type="binding site" evidence="16">
    <location>
        <position position="452"/>
    </location>
    <ligand>
        <name>ATP</name>
        <dbReference type="ChEBI" id="CHEBI:30616"/>
    </ligand>
</feature>
<feature type="binding site" evidence="17">
    <location>
        <position position="147"/>
    </location>
    <ligand>
        <name>Mg(2+)</name>
        <dbReference type="ChEBI" id="CHEBI:18420"/>
    </ligand>
</feature>
<feature type="binding site" evidence="16">
    <location>
        <begin position="400"/>
        <end position="403"/>
    </location>
    <ligand>
        <name>ATP</name>
        <dbReference type="ChEBI" id="CHEBI:30616"/>
    </ligand>
</feature>
<feature type="binding site" evidence="17">
    <location>
        <position position="370"/>
    </location>
    <ligand>
        <name>Mg(2+)</name>
        <dbReference type="ChEBI" id="CHEBI:18420"/>
    </ligand>
</feature>
<comment type="cofactor">
    <cofactor evidence="15 17">
        <name>Mg(2+)</name>
        <dbReference type="ChEBI" id="CHEBI:18420"/>
    </cofactor>
    <text evidence="15 17">Binds 1 Mg(2+) ion per subunit.</text>
</comment>
<feature type="domain" description="Glutathione synthase substrate-binding" evidence="18">
    <location>
        <begin position="206"/>
        <end position="304"/>
    </location>
</feature>
<evidence type="ECO:0000256" key="10">
    <source>
        <dbReference type="ARBA" id="ARBA00022840"/>
    </source>
</evidence>
<proteinExistence type="inferred from homology"/>
<comment type="similarity">
    <text evidence="2 15">Belongs to the eukaryotic GSH synthase family.</text>
</comment>
<evidence type="ECO:0000256" key="8">
    <source>
        <dbReference type="ARBA" id="ARBA00022723"/>
    </source>
</evidence>
<keyword evidence="8 15" id="KW-0479">Metal-binding</keyword>
<evidence type="ECO:0000256" key="6">
    <source>
        <dbReference type="ARBA" id="ARBA00022598"/>
    </source>
</evidence>
<comment type="subunit">
    <text evidence="3">Homodimer.</text>
</comment>
<dbReference type="Gene3D" id="3.30.1490.80">
    <property type="match status" value="1"/>
</dbReference>
<reference evidence="19" key="3">
    <citation type="submission" date="2025-08" db="UniProtKB">
        <authorList>
            <consortium name="Ensembl"/>
        </authorList>
    </citation>
    <scope>IDENTIFICATION</scope>
    <source>
        <strain evidence="19">HSOK</strain>
    </source>
</reference>
<comment type="catalytic activity">
    <reaction evidence="12">
        <text>gamma-L-glutamyl-L-cysteine + glycine + ATP = glutathione + ADP + phosphate + H(+)</text>
        <dbReference type="Rhea" id="RHEA:13557"/>
        <dbReference type="ChEBI" id="CHEBI:15378"/>
        <dbReference type="ChEBI" id="CHEBI:30616"/>
        <dbReference type="ChEBI" id="CHEBI:43474"/>
        <dbReference type="ChEBI" id="CHEBI:57305"/>
        <dbReference type="ChEBI" id="CHEBI:57925"/>
        <dbReference type="ChEBI" id="CHEBI:58173"/>
        <dbReference type="ChEBI" id="CHEBI:456216"/>
        <dbReference type="EC" id="6.3.2.3"/>
    </reaction>
    <physiologicalReaction direction="left-to-right" evidence="12">
        <dbReference type="Rhea" id="RHEA:13558"/>
    </physiologicalReaction>
</comment>
<evidence type="ECO:0000256" key="11">
    <source>
        <dbReference type="ARBA" id="ARBA00022842"/>
    </source>
</evidence>
<evidence type="ECO:0000256" key="4">
    <source>
        <dbReference type="ARBA" id="ARBA00012214"/>
    </source>
</evidence>
<organism evidence="19 20">
    <name type="scientific">Oryzias latipes</name>
    <name type="common">Japanese rice fish</name>
    <name type="synonym">Japanese killifish</name>
    <dbReference type="NCBI Taxonomy" id="8090"/>
    <lineage>
        <taxon>Eukaryota</taxon>
        <taxon>Metazoa</taxon>
        <taxon>Chordata</taxon>
        <taxon>Craniata</taxon>
        <taxon>Vertebrata</taxon>
        <taxon>Euteleostomi</taxon>
        <taxon>Actinopterygii</taxon>
        <taxon>Neopterygii</taxon>
        <taxon>Teleostei</taxon>
        <taxon>Neoteleostei</taxon>
        <taxon>Acanthomorphata</taxon>
        <taxon>Ovalentaria</taxon>
        <taxon>Atherinomorphae</taxon>
        <taxon>Beloniformes</taxon>
        <taxon>Adrianichthyidae</taxon>
        <taxon>Oryziinae</taxon>
        <taxon>Oryzias</taxon>
    </lineage>
</organism>
<dbReference type="InterPro" id="IPR014049">
    <property type="entry name" value="Glutathione_synthase_N_euk"/>
</dbReference>
<dbReference type="Gene3D" id="3.30.470.20">
    <property type="entry name" value="ATP-grasp fold, B domain"/>
    <property type="match status" value="1"/>
</dbReference>
<dbReference type="InterPro" id="IPR016185">
    <property type="entry name" value="PreATP-grasp_dom_sf"/>
</dbReference>
<dbReference type="InterPro" id="IPR014042">
    <property type="entry name" value="Glutathione_synthase_a-hlx"/>
</dbReference>
<comment type="pathway">
    <text evidence="1 15">Sulfur metabolism; glutathione biosynthesis; glutathione from L-cysteine and L-glutamate: step 2/2.</text>
</comment>
<feature type="binding site" evidence="16">
    <location>
        <position position="454"/>
    </location>
    <ligand>
        <name>ATP</name>
        <dbReference type="ChEBI" id="CHEBI:30616"/>
    </ligand>
</feature>
<feature type="binding site" evidence="16">
    <location>
        <position position="221"/>
    </location>
    <ligand>
        <name>substrate</name>
    </ligand>
</feature>
<evidence type="ECO:0000256" key="15">
    <source>
        <dbReference type="PIRNR" id="PIRNR001558"/>
    </source>
</evidence>
<dbReference type="FunFam" id="3.30.1490.50:FF:000001">
    <property type="entry name" value="Glutathione synthetase"/>
    <property type="match status" value="1"/>
</dbReference>
<comment type="function">
    <text evidence="14">Catalyzes the production of glutathione from gamma-glutamylcysteine and glycine in an ATP-dependent manner. Glutathione (gamma-glutamylcysteinylglycine, GSH) is the most abundant intracellular thiol in living aerobic cells and is required for numerous processes including the protection of cells against oxidative damage, amino acid transport, the detoxification of foreign compounds, the maintenance of protein sulfhydryl groups in a reduced state and acts as a cofactor for a number of enzymes. Participates in ophthalmate biosynthesis in hepatocytes.</text>
</comment>
<dbReference type="InterPro" id="IPR037013">
    <property type="entry name" value="GSH-S_sub-bd_sf"/>
</dbReference>
<evidence type="ECO:0000256" key="13">
    <source>
        <dbReference type="ARBA" id="ARBA00052123"/>
    </source>
</evidence>
<reference evidence="19 20" key="2">
    <citation type="submission" date="2017-04" db="EMBL/GenBank/DDBJ databases">
        <title>CpG methylation of centromeres and impact of large insertions on vertebrate speciation.</title>
        <authorList>
            <person name="Ichikawa K."/>
            <person name="Yoshimura J."/>
            <person name="Morishita S."/>
        </authorList>
    </citation>
    <scope>NUCLEOTIDE SEQUENCE</scope>
    <source>
        <strain evidence="19 20">HSOK</strain>
    </source>
</reference>
<evidence type="ECO:0000256" key="7">
    <source>
        <dbReference type="ARBA" id="ARBA00022684"/>
    </source>
</evidence>
<feature type="binding site" evidence="17">
    <location>
        <position position="145"/>
    </location>
    <ligand>
        <name>Mg(2+)</name>
        <dbReference type="ChEBI" id="CHEBI:18420"/>
    </ligand>
</feature>
<dbReference type="UniPathway" id="UPA00142">
    <property type="reaction ID" value="UER00210"/>
</dbReference>
<feature type="binding site" evidence="16">
    <location>
        <position position="307"/>
    </location>
    <ligand>
        <name>ATP</name>
        <dbReference type="ChEBI" id="CHEBI:30616"/>
    </ligand>
</feature>
<reference key="1">
    <citation type="journal article" date="2007" name="Nature">
        <title>The medaka draft genome and insights into vertebrate genome evolution.</title>
        <authorList>
            <person name="Kasahara M."/>
            <person name="Naruse K."/>
            <person name="Sasaki S."/>
            <person name="Nakatani Y."/>
            <person name="Qu W."/>
            <person name="Ahsan B."/>
            <person name="Yamada T."/>
            <person name="Nagayasu Y."/>
            <person name="Doi K."/>
            <person name="Kasai Y."/>
            <person name="Jindo T."/>
            <person name="Kobayashi D."/>
            <person name="Shimada A."/>
            <person name="Toyoda A."/>
            <person name="Kuroki Y."/>
            <person name="Fujiyama A."/>
            <person name="Sasaki T."/>
            <person name="Shimizu A."/>
            <person name="Asakawa S."/>
            <person name="Shimizu N."/>
            <person name="Hashimoto S."/>
            <person name="Yang J."/>
            <person name="Lee Y."/>
            <person name="Matsushima K."/>
            <person name="Sugano S."/>
            <person name="Sakaizumi M."/>
            <person name="Narita T."/>
            <person name="Ohishi K."/>
            <person name="Haga S."/>
            <person name="Ohta F."/>
            <person name="Nomoto H."/>
            <person name="Nogata K."/>
            <person name="Morishita T."/>
            <person name="Endo T."/>
            <person name="Shin-I T."/>
            <person name="Takeda H."/>
            <person name="Morishita S."/>
            <person name="Kohara Y."/>
        </authorList>
    </citation>
    <scope>NUCLEOTIDE SEQUENCE [LARGE SCALE GENOMIC DNA]</scope>
    <source>
        <strain>Hd-rR</strain>
    </source>
</reference>
<dbReference type="InterPro" id="IPR004887">
    <property type="entry name" value="GSH_synth_subst-bd"/>
</dbReference>
<sequence>MGENIPDEVMKNSALVKELADVAKDEALLQGVLMRIQESPNSSELVTYAPFTLFPSPVPKAVFLQALEVQTHFNTLVDKISQDSDFLQEALANTIEVDDFTARLFRIHQQILEEGRSQKIVLGLNRSDYMLDQREDGTSALKQIEINTFAASFGGLSSRTPDVHRHILKVAGRPEESRQILDNNPAAGLARAVAKAWELYGSERAFVMFLVEEVQRNIFDQRYVESELWRRNIPTIRKRFDDVCRSGSLDQDKRLFVDGKEVAVVYFRNGYMPQNYTSEECWDARLMMERSRAVKCPDISTHLAGTKKVQQVLARPGVLEKFFPDQPEAVKQIRATFAGLYTLDMGPEGDQTVEMALAAPDRYVLKPQREGGGNNIYGAEIRQVLEGLKDATQRTAYILMDKINPAPVQNYLLRQGGPLTLSNCLSELGAFGAYVRHGADMIMNECVGHLLRTKSSEHSDGGVAAGVAVLDNPLLI</sequence>
<keyword evidence="7 15" id="KW-0317">Glutathione biosynthesis</keyword>
<evidence type="ECO:0000256" key="17">
    <source>
        <dbReference type="PIRSR" id="PIRSR001558-2"/>
    </source>
</evidence>
<feature type="binding site" evidence="16">
    <location>
        <position position="427"/>
    </location>
    <ligand>
        <name>ATP</name>
        <dbReference type="ChEBI" id="CHEBI:30616"/>
    </ligand>
</feature>
<dbReference type="Proteomes" id="UP000265200">
    <property type="component" value="Chromosome 7"/>
</dbReference>
<evidence type="ECO:0000256" key="9">
    <source>
        <dbReference type="ARBA" id="ARBA00022741"/>
    </source>
</evidence>
<dbReference type="GO" id="GO:0000287">
    <property type="term" value="F:magnesium ion binding"/>
    <property type="evidence" value="ECO:0007669"/>
    <property type="project" value="UniProtKB-UniRule"/>
</dbReference>
<dbReference type="PANTHER" id="PTHR11130">
    <property type="entry name" value="GLUTATHIONE SYNTHETASE"/>
    <property type="match status" value="1"/>
</dbReference>
<keyword evidence="11 15" id="KW-0460">Magnesium</keyword>
<dbReference type="NCBIfam" id="TIGR01986">
    <property type="entry name" value="glut_syn_euk"/>
    <property type="match status" value="1"/>
</dbReference>
<reference evidence="19" key="4">
    <citation type="submission" date="2025-09" db="UniProtKB">
        <authorList>
            <consortium name="Ensembl"/>
        </authorList>
    </citation>
    <scope>IDENTIFICATION</scope>
    <source>
        <strain evidence="19">HSOK</strain>
    </source>
</reference>
<evidence type="ECO:0000256" key="16">
    <source>
        <dbReference type="PIRSR" id="PIRSR001558-1"/>
    </source>
</evidence>
<protein>
    <recommendedName>
        <fullName evidence="5 15">Glutathione synthetase</fullName>
        <shortName evidence="15">GSH-S</shortName>
        <ecNumber evidence="4 15">6.3.2.3</ecNumber>
    </recommendedName>
</protein>
<evidence type="ECO:0000256" key="14">
    <source>
        <dbReference type="ARBA" id="ARBA00059746"/>
    </source>
</evidence>
<dbReference type="PIRSF" id="PIRSF001558">
    <property type="entry name" value="GSHase"/>
    <property type="match status" value="1"/>
</dbReference>
<dbReference type="Gene3D" id="3.30.1490.50">
    <property type="match status" value="1"/>
</dbReference>
<dbReference type="FunFam" id="3.40.50.1760:FF:000001">
    <property type="entry name" value="Glutathione synthetase"/>
    <property type="match status" value="1"/>
</dbReference>
<feature type="binding site" evidence="16">
    <location>
        <position position="377"/>
    </location>
    <ligand>
        <name>ATP</name>
        <dbReference type="ChEBI" id="CHEBI:30616"/>
    </ligand>
</feature>
<dbReference type="SUPFAM" id="SSF52440">
    <property type="entry name" value="PreATP-grasp domain"/>
    <property type="match status" value="1"/>
</dbReference>
<evidence type="ECO:0000256" key="1">
    <source>
        <dbReference type="ARBA" id="ARBA00004965"/>
    </source>
</evidence>
<evidence type="ECO:0000256" key="2">
    <source>
        <dbReference type="ARBA" id="ARBA00010385"/>
    </source>
</evidence>
<dbReference type="Gene3D" id="3.40.50.1760">
    <property type="entry name" value="Glutathione synthase, substrate-binding domain superfamily, eukaryotic"/>
    <property type="match status" value="1"/>
</dbReference>
<dbReference type="GO" id="GO:0005524">
    <property type="term" value="F:ATP binding"/>
    <property type="evidence" value="ECO:0007669"/>
    <property type="project" value="UniProtKB-UniRule"/>
</dbReference>
<evidence type="ECO:0000313" key="20">
    <source>
        <dbReference type="Proteomes" id="UP000265200"/>
    </source>
</evidence>
<accession>A0A3P9I718</accession>
<comment type="catalytic activity">
    <reaction evidence="13">
        <text>gamma-L-glutamyl-(2S)-2-aminobutanoate + glycine + ATP = ophthalmate + ADP + phosphate + H(+)</text>
        <dbReference type="Rhea" id="RHEA:72075"/>
        <dbReference type="ChEBI" id="CHEBI:15378"/>
        <dbReference type="ChEBI" id="CHEBI:30616"/>
        <dbReference type="ChEBI" id="CHEBI:43474"/>
        <dbReference type="ChEBI" id="CHEBI:57305"/>
        <dbReference type="ChEBI" id="CHEBI:189406"/>
        <dbReference type="ChEBI" id="CHEBI:189750"/>
        <dbReference type="ChEBI" id="CHEBI:456216"/>
    </reaction>
    <physiologicalReaction direction="left-to-right" evidence="13">
        <dbReference type="Rhea" id="RHEA:72076"/>
    </physiologicalReaction>
</comment>
<dbReference type="GO" id="GO:0004363">
    <property type="term" value="F:glutathione synthase activity"/>
    <property type="evidence" value="ECO:0007669"/>
    <property type="project" value="UniProtKB-UniRule"/>
</dbReference>
<dbReference type="Pfam" id="PF03917">
    <property type="entry name" value="GSH_synth_ATP"/>
    <property type="match status" value="1"/>
</dbReference>
<evidence type="ECO:0000256" key="12">
    <source>
        <dbReference type="ARBA" id="ARBA00048871"/>
    </source>
</evidence>
<dbReference type="GO" id="GO:0043295">
    <property type="term" value="F:glutathione binding"/>
    <property type="evidence" value="ECO:0007669"/>
    <property type="project" value="UniProtKB-UniRule"/>
</dbReference>
<dbReference type="Gene3D" id="1.10.1080.10">
    <property type="entry name" value="Glutathione Synthetase, Chain A, domain 3"/>
    <property type="match status" value="1"/>
</dbReference>
<feature type="binding site" evidence="16">
    <location>
        <begin position="366"/>
        <end position="375"/>
    </location>
    <ligand>
        <name>ATP</name>
        <dbReference type="ChEBI" id="CHEBI:30616"/>
    </ligand>
</feature>
<keyword evidence="6 15" id="KW-0436">Ligase</keyword>
<keyword evidence="10 15" id="KW-0067">ATP-binding</keyword>